<keyword evidence="2" id="KW-1185">Reference proteome</keyword>
<evidence type="ECO:0000313" key="1">
    <source>
        <dbReference type="EMBL" id="KAK9875673.1"/>
    </source>
</evidence>
<proteinExistence type="predicted"/>
<accession>A0AAW1U4T0</accession>
<reference evidence="1 2" key="1">
    <citation type="submission" date="2023-03" db="EMBL/GenBank/DDBJ databases">
        <title>Genome insight into feeding habits of ladybird beetles.</title>
        <authorList>
            <person name="Li H.-S."/>
            <person name="Huang Y.-H."/>
            <person name="Pang H."/>
        </authorList>
    </citation>
    <scope>NUCLEOTIDE SEQUENCE [LARGE SCALE GENOMIC DNA]</scope>
    <source>
        <strain evidence="1">SYSU_2023b</strain>
        <tissue evidence="1">Whole body</tissue>
    </source>
</reference>
<dbReference type="EMBL" id="JARQZJ010000034">
    <property type="protein sequence ID" value="KAK9875673.1"/>
    <property type="molecule type" value="Genomic_DNA"/>
</dbReference>
<organism evidence="1 2">
    <name type="scientific">Henosepilachna vigintioctopunctata</name>
    <dbReference type="NCBI Taxonomy" id="420089"/>
    <lineage>
        <taxon>Eukaryota</taxon>
        <taxon>Metazoa</taxon>
        <taxon>Ecdysozoa</taxon>
        <taxon>Arthropoda</taxon>
        <taxon>Hexapoda</taxon>
        <taxon>Insecta</taxon>
        <taxon>Pterygota</taxon>
        <taxon>Neoptera</taxon>
        <taxon>Endopterygota</taxon>
        <taxon>Coleoptera</taxon>
        <taxon>Polyphaga</taxon>
        <taxon>Cucujiformia</taxon>
        <taxon>Coccinelloidea</taxon>
        <taxon>Coccinellidae</taxon>
        <taxon>Epilachninae</taxon>
        <taxon>Epilachnini</taxon>
        <taxon>Henosepilachna</taxon>
    </lineage>
</organism>
<sequence>MSNIFGMISVRTMHRISQKLCSKRAFTIGKIIYNKPISGSSEQKIPDVPGLSSSCVSVPDTPVGPGASKSSNYKNPEYFCYDKNSYFEAEVEMLTFRCEQPSIKVPYFHEKK</sequence>
<evidence type="ECO:0000313" key="2">
    <source>
        <dbReference type="Proteomes" id="UP001431783"/>
    </source>
</evidence>
<dbReference type="GO" id="GO:0005739">
    <property type="term" value="C:mitochondrion"/>
    <property type="evidence" value="ECO:0007669"/>
    <property type="project" value="InterPro"/>
</dbReference>
<gene>
    <name evidence="1" type="ORF">WA026_009469</name>
</gene>
<dbReference type="Proteomes" id="UP001431783">
    <property type="component" value="Unassembled WGS sequence"/>
</dbReference>
<dbReference type="Pfam" id="PF15880">
    <property type="entry name" value="NDUFV3"/>
    <property type="match status" value="1"/>
</dbReference>
<name>A0AAW1U4T0_9CUCU</name>
<dbReference type="AlphaFoldDB" id="A0AAW1U4T0"/>
<dbReference type="GO" id="GO:0045271">
    <property type="term" value="C:respiratory chain complex I"/>
    <property type="evidence" value="ECO:0007669"/>
    <property type="project" value="InterPro"/>
</dbReference>
<evidence type="ECO:0008006" key="3">
    <source>
        <dbReference type="Google" id="ProtNLM"/>
    </source>
</evidence>
<dbReference type="InterPro" id="IPR026193">
    <property type="entry name" value="NDUFV3"/>
</dbReference>
<comment type="caution">
    <text evidence="1">The sequence shown here is derived from an EMBL/GenBank/DDBJ whole genome shotgun (WGS) entry which is preliminary data.</text>
</comment>
<protein>
    <recommendedName>
        <fullName evidence="3">NADH dehydrogenase [ubiquinone] flavoprotein 3, mitochondrial</fullName>
    </recommendedName>
</protein>